<accession>A0A6M3JTP2</accession>
<sequence length="155" mass="17760">MPNGRDHRKYETYGNHNYPTAPHQTSDCSFNCGCWAGPSNSGGPAGVSPFGKCPCNYEKDRLDLNFDQNMEDFINGKISYLESEIYRLKKFEKVYNKSALDTKIRITEENNKLISQLRKIMCAVDSHTTKGHDQLNELKNVLGEIQLFLIDYKKD</sequence>
<gene>
    <name evidence="1" type="ORF">MM415A02935_0011</name>
</gene>
<evidence type="ECO:0000313" key="1">
    <source>
        <dbReference type="EMBL" id="QJA72077.1"/>
    </source>
</evidence>
<protein>
    <submittedName>
        <fullName evidence="1">Uncharacterized protein</fullName>
    </submittedName>
</protein>
<dbReference type="EMBL" id="MT141922">
    <property type="protein sequence ID" value="QJA72077.1"/>
    <property type="molecule type" value="Genomic_DNA"/>
</dbReference>
<name>A0A6M3JTP2_9ZZZZ</name>
<dbReference type="AlphaFoldDB" id="A0A6M3JTP2"/>
<proteinExistence type="predicted"/>
<reference evidence="1" key="1">
    <citation type="submission" date="2020-03" db="EMBL/GenBank/DDBJ databases">
        <title>The deep terrestrial virosphere.</title>
        <authorList>
            <person name="Holmfeldt K."/>
            <person name="Nilsson E."/>
            <person name="Simone D."/>
            <person name="Lopez-Fernandez M."/>
            <person name="Wu X."/>
            <person name="de Brujin I."/>
            <person name="Lundin D."/>
            <person name="Andersson A."/>
            <person name="Bertilsson S."/>
            <person name="Dopson M."/>
        </authorList>
    </citation>
    <scope>NUCLEOTIDE SEQUENCE</scope>
    <source>
        <strain evidence="1">MM415A02935</strain>
    </source>
</reference>
<organism evidence="1">
    <name type="scientific">viral metagenome</name>
    <dbReference type="NCBI Taxonomy" id="1070528"/>
    <lineage>
        <taxon>unclassified sequences</taxon>
        <taxon>metagenomes</taxon>
        <taxon>organismal metagenomes</taxon>
    </lineage>
</organism>